<organism evidence="2 3">
    <name type="scientific">Plastoroseomonas hellenica</name>
    <dbReference type="NCBI Taxonomy" id="2687306"/>
    <lineage>
        <taxon>Bacteria</taxon>
        <taxon>Pseudomonadati</taxon>
        <taxon>Pseudomonadota</taxon>
        <taxon>Alphaproteobacteria</taxon>
        <taxon>Acetobacterales</taxon>
        <taxon>Acetobacteraceae</taxon>
        <taxon>Plastoroseomonas</taxon>
    </lineage>
</organism>
<evidence type="ECO:0000313" key="2">
    <source>
        <dbReference type="EMBL" id="MBR0664480.1"/>
    </source>
</evidence>
<reference evidence="3" key="1">
    <citation type="journal article" date="2021" name="Syst. Appl. Microbiol.">
        <title>Roseomonas hellenica sp. nov., isolated from roots of wild-growing Alkanna tinctoria.</title>
        <authorList>
            <person name="Rat A."/>
            <person name="Naranjo H.D."/>
            <person name="Lebbe L."/>
            <person name="Cnockaert M."/>
            <person name="Krigas N."/>
            <person name="Grigoriadou K."/>
            <person name="Maloupa E."/>
            <person name="Willems A."/>
        </authorList>
    </citation>
    <scope>NUCLEOTIDE SEQUENCE [LARGE SCALE GENOMIC DNA]</scope>
    <source>
        <strain evidence="3">LMG 31523</strain>
    </source>
</reference>
<accession>A0ABS5EW04</accession>
<dbReference type="EMBL" id="JAAGBB010000008">
    <property type="protein sequence ID" value="MBR0664480.1"/>
    <property type="molecule type" value="Genomic_DNA"/>
</dbReference>
<name>A0ABS5EW04_9PROT</name>
<keyword evidence="3" id="KW-1185">Reference proteome</keyword>
<dbReference type="Pfam" id="PF13628">
    <property type="entry name" value="DUF4142"/>
    <property type="match status" value="1"/>
</dbReference>
<dbReference type="InterPro" id="IPR025419">
    <property type="entry name" value="DUF4142"/>
</dbReference>
<dbReference type="Gene3D" id="1.20.1260.10">
    <property type="match status" value="1"/>
</dbReference>
<sequence>MALSAGAFSMQSSELAKTRATSPALKQFAELESEEQRAVMQALQIVGVPLPSAVQLPAEKAEMLRRLQAASGAEFDRMYLAGQVAGHQELLQLHIAAAGNSPTPGERAISTVAVPAIRSHMAWLQGVQAQMRG</sequence>
<dbReference type="InterPro" id="IPR012347">
    <property type="entry name" value="Ferritin-like"/>
</dbReference>
<dbReference type="RefSeq" id="WP_211852141.1">
    <property type="nucleotide sequence ID" value="NZ_JAAGBB010000008.1"/>
</dbReference>
<evidence type="ECO:0000259" key="1">
    <source>
        <dbReference type="Pfam" id="PF13628"/>
    </source>
</evidence>
<comment type="caution">
    <text evidence="2">The sequence shown here is derived from an EMBL/GenBank/DDBJ whole genome shotgun (WGS) entry which is preliminary data.</text>
</comment>
<dbReference type="Proteomes" id="UP001196870">
    <property type="component" value="Unassembled WGS sequence"/>
</dbReference>
<proteinExistence type="predicted"/>
<gene>
    <name evidence="2" type="ORF">GXW71_08950</name>
</gene>
<feature type="domain" description="DUF4142" evidence="1">
    <location>
        <begin position="2"/>
        <end position="122"/>
    </location>
</feature>
<protein>
    <submittedName>
        <fullName evidence="2">DUF4142 domain-containing protein</fullName>
    </submittedName>
</protein>
<evidence type="ECO:0000313" key="3">
    <source>
        <dbReference type="Proteomes" id="UP001196870"/>
    </source>
</evidence>